<dbReference type="PANTHER" id="PTHR47599">
    <property type="entry name" value="CELL-TO-CELL MOVEMENT PROTEIN"/>
    <property type="match status" value="1"/>
</dbReference>
<evidence type="ECO:0000313" key="2">
    <source>
        <dbReference type="Proteomes" id="UP001371456"/>
    </source>
</evidence>
<dbReference type="EMBL" id="JBANQN010000004">
    <property type="protein sequence ID" value="KAK6791411.1"/>
    <property type="molecule type" value="Genomic_DNA"/>
</dbReference>
<dbReference type="InterPro" id="IPR028919">
    <property type="entry name" value="Viral_movement"/>
</dbReference>
<sequence>MGSIESMVAYGLVYFNTQPNLQLSLTDANILDALTLNVKTHGYNYAPGYELIFLSYRIYFKLLSTLNPRCKLYDTSAETILVETNFARSKVTTRRPIKWEEINFPTTWTLESVIPPSQMAEEITNFEYSHITQNSDGRICMQFNDIPFCRHSFCSTRRLSAMHHISPIDSASIDPVYGPAINRAASIHSLSSVISANQHDKLVNKVKINTRLNIVQTNDIASDISDKDIPSQSEMDFDLNNT</sequence>
<comment type="caution">
    <text evidence="1">The sequence shown here is derived from an EMBL/GenBank/DDBJ whole genome shotgun (WGS) entry which is preliminary data.</text>
</comment>
<dbReference type="PANTHER" id="PTHR47599:SF2">
    <property type="match status" value="1"/>
</dbReference>
<keyword evidence="2" id="KW-1185">Reference proteome</keyword>
<dbReference type="Proteomes" id="UP001371456">
    <property type="component" value="Unassembled WGS sequence"/>
</dbReference>
<name>A0AAN8YGT9_SOLBU</name>
<reference evidence="1 2" key="1">
    <citation type="submission" date="2024-02" db="EMBL/GenBank/DDBJ databases">
        <title>de novo genome assembly of Solanum bulbocastanum strain 11H21.</title>
        <authorList>
            <person name="Hosaka A.J."/>
        </authorList>
    </citation>
    <scope>NUCLEOTIDE SEQUENCE [LARGE SCALE GENOMIC DNA]</scope>
    <source>
        <tissue evidence="1">Young leaves</tissue>
    </source>
</reference>
<protein>
    <submittedName>
        <fullName evidence="1">Uncharacterized protein</fullName>
    </submittedName>
</protein>
<proteinExistence type="predicted"/>
<evidence type="ECO:0000313" key="1">
    <source>
        <dbReference type="EMBL" id="KAK6791411.1"/>
    </source>
</evidence>
<dbReference type="Pfam" id="PF01107">
    <property type="entry name" value="MP"/>
    <property type="match status" value="1"/>
</dbReference>
<dbReference type="AlphaFoldDB" id="A0AAN8YGT9"/>
<accession>A0AAN8YGT9</accession>
<gene>
    <name evidence="1" type="ORF">RDI58_010492</name>
</gene>
<dbReference type="InterPro" id="IPR051596">
    <property type="entry name" value="Caulimoviridae_Movement"/>
</dbReference>
<organism evidence="1 2">
    <name type="scientific">Solanum bulbocastanum</name>
    <name type="common">Wild potato</name>
    <dbReference type="NCBI Taxonomy" id="147425"/>
    <lineage>
        <taxon>Eukaryota</taxon>
        <taxon>Viridiplantae</taxon>
        <taxon>Streptophyta</taxon>
        <taxon>Embryophyta</taxon>
        <taxon>Tracheophyta</taxon>
        <taxon>Spermatophyta</taxon>
        <taxon>Magnoliopsida</taxon>
        <taxon>eudicotyledons</taxon>
        <taxon>Gunneridae</taxon>
        <taxon>Pentapetalae</taxon>
        <taxon>asterids</taxon>
        <taxon>lamiids</taxon>
        <taxon>Solanales</taxon>
        <taxon>Solanaceae</taxon>
        <taxon>Solanoideae</taxon>
        <taxon>Solaneae</taxon>
        <taxon>Solanum</taxon>
    </lineage>
</organism>